<dbReference type="CDD" id="cd16980">
    <property type="entry name" value="VHS_Lsb5"/>
    <property type="match status" value="1"/>
</dbReference>
<dbReference type="CDD" id="cd21383">
    <property type="entry name" value="GAT_GGA_Tom1-like"/>
    <property type="match status" value="1"/>
</dbReference>
<dbReference type="STRING" id="670580.A0A1X6MNT9"/>
<keyword evidence="1" id="KW-0175">Coiled coil</keyword>
<dbReference type="GO" id="GO:0007015">
    <property type="term" value="P:actin filament organization"/>
    <property type="evidence" value="ECO:0007669"/>
    <property type="project" value="InterPro"/>
</dbReference>
<feature type="region of interest" description="Disordered" evidence="2">
    <location>
        <begin position="213"/>
        <end position="248"/>
    </location>
</feature>
<dbReference type="InterPro" id="IPR038425">
    <property type="entry name" value="GAT_sf"/>
</dbReference>
<organism evidence="4 5">
    <name type="scientific">Postia placenta MAD-698-R-SB12</name>
    <dbReference type="NCBI Taxonomy" id="670580"/>
    <lineage>
        <taxon>Eukaryota</taxon>
        <taxon>Fungi</taxon>
        <taxon>Dikarya</taxon>
        <taxon>Basidiomycota</taxon>
        <taxon>Agaricomycotina</taxon>
        <taxon>Agaricomycetes</taxon>
        <taxon>Polyporales</taxon>
        <taxon>Adustoporiaceae</taxon>
        <taxon>Rhodonia</taxon>
    </lineage>
</organism>
<dbReference type="SMART" id="SM00288">
    <property type="entry name" value="VHS"/>
    <property type="match status" value="1"/>
</dbReference>
<evidence type="ECO:0000256" key="1">
    <source>
        <dbReference type="SAM" id="Coils"/>
    </source>
</evidence>
<dbReference type="PANTHER" id="PTHR47789:SF2">
    <property type="entry name" value="VHS DOMAIN-CONTAINING PROTEIN"/>
    <property type="match status" value="1"/>
</dbReference>
<dbReference type="Pfam" id="PF00790">
    <property type="entry name" value="VHS"/>
    <property type="match status" value="1"/>
</dbReference>
<dbReference type="OrthoDB" id="10255964at2759"/>
<dbReference type="InterPro" id="IPR002014">
    <property type="entry name" value="VHS_dom"/>
</dbReference>
<feature type="compositionally biased region" description="Basic residues" evidence="2">
    <location>
        <begin position="237"/>
        <end position="248"/>
    </location>
</feature>
<dbReference type="InterPro" id="IPR045007">
    <property type="entry name" value="LSB5"/>
</dbReference>
<evidence type="ECO:0000313" key="5">
    <source>
        <dbReference type="Proteomes" id="UP000194127"/>
    </source>
</evidence>
<evidence type="ECO:0000259" key="3">
    <source>
        <dbReference type="PROSITE" id="PS50179"/>
    </source>
</evidence>
<evidence type="ECO:0000256" key="2">
    <source>
        <dbReference type="SAM" id="MobiDB-lite"/>
    </source>
</evidence>
<accession>A0A1X6MNT9</accession>
<name>A0A1X6MNT9_9APHY</name>
<gene>
    <name evidence="4" type="ORF">POSPLADRAFT_1076080</name>
</gene>
<feature type="compositionally biased region" description="Polar residues" evidence="2">
    <location>
        <begin position="345"/>
        <end position="356"/>
    </location>
</feature>
<feature type="region of interest" description="Disordered" evidence="2">
    <location>
        <begin position="20"/>
        <end position="57"/>
    </location>
</feature>
<dbReference type="Proteomes" id="UP000194127">
    <property type="component" value="Unassembled WGS sequence"/>
</dbReference>
<dbReference type="InterPro" id="IPR008942">
    <property type="entry name" value="ENTH_VHS"/>
</dbReference>
<dbReference type="Gene3D" id="1.25.40.90">
    <property type="match status" value="1"/>
</dbReference>
<sequence length="650" mass="73285">MTEASFREEKKEKRGFWERAGVRDRDRDRDKEKDKDKEREKERDRERARERDRREDESHHADLTRMIGWLTATASEDWSLVLEVCERASSTEANAKEAAKALRREFKYAEPSAQLSAARLWAIMLRNCSELFITQCASRKFLDTLEGVVQSSRTSPVVRERLLEVLAAAAYASKEGTKEEAFRTCWRKVKPTDKPDEGVPFDTGDAMFYPPTPRYPPPLNAQAAAEQPHTPSQRPALPHKSKTSSRHRVIPLEEDMRRLFQECKVGKGNAALLSESLAFAKPEDLRQKEIIREFYARCRASQELISAQIPWAFTGAERSRQDAHRNGEQRGPVRPSMESNRTRTDSQISRTTSEDGQLTQEEQLLAALLAANEDLMEALRQYDDLERVGMEREAEERSRKETRMDRNQLRYEDLNRSLGDASHANLAAASSSRSPSPSSPSYSPTPSFVVTPVPQPNSHSHSHPLPPIPTHASTNHAPPHTLPLAAQGSIQSLAPPPHAPMGPRSPVHNAMPRSRTPSPDQSSTRHNYGSRSSLESNPGVLARDVSRLRLHDSDAVDERGTPLRPSAKALGKRKVVDLAPDPFDPDDMFHDHTDESQRPSDESDSDDGSRHRHHPWHHQVHYVYDAAAERTQQRIKEGRLASAALVGSVH</sequence>
<dbReference type="PANTHER" id="PTHR47789">
    <property type="entry name" value="LAS SEVENTEEN-BINDING PROTEIN 5"/>
    <property type="match status" value="1"/>
</dbReference>
<feature type="region of interest" description="Disordered" evidence="2">
    <location>
        <begin position="424"/>
        <end position="614"/>
    </location>
</feature>
<protein>
    <recommendedName>
        <fullName evidence="3">VHS domain-containing protein</fullName>
    </recommendedName>
</protein>
<dbReference type="SUPFAM" id="SSF89009">
    <property type="entry name" value="GAT-like domain"/>
    <property type="match status" value="1"/>
</dbReference>
<dbReference type="GO" id="GO:0007034">
    <property type="term" value="P:vacuolar transport"/>
    <property type="evidence" value="ECO:0007669"/>
    <property type="project" value="UniProtKB-ARBA"/>
</dbReference>
<dbReference type="EMBL" id="KZ110606">
    <property type="protein sequence ID" value="OSX57929.1"/>
    <property type="molecule type" value="Genomic_DNA"/>
</dbReference>
<dbReference type="RefSeq" id="XP_024334723.1">
    <property type="nucleotide sequence ID" value="XM_024482883.1"/>
</dbReference>
<dbReference type="GeneID" id="36327832"/>
<feature type="region of interest" description="Disordered" evidence="2">
    <location>
        <begin position="316"/>
        <end position="358"/>
    </location>
</feature>
<keyword evidence="5" id="KW-1185">Reference proteome</keyword>
<dbReference type="AlphaFoldDB" id="A0A1X6MNT9"/>
<evidence type="ECO:0000313" key="4">
    <source>
        <dbReference type="EMBL" id="OSX57929.1"/>
    </source>
</evidence>
<feature type="coiled-coil region" evidence="1">
    <location>
        <begin position="358"/>
        <end position="388"/>
    </location>
</feature>
<feature type="compositionally biased region" description="Low complexity" evidence="2">
    <location>
        <begin position="424"/>
        <end position="447"/>
    </location>
</feature>
<proteinExistence type="predicted"/>
<reference evidence="4 5" key="1">
    <citation type="submission" date="2017-04" db="EMBL/GenBank/DDBJ databases">
        <title>Genome Sequence of the Model Brown-Rot Fungus Postia placenta SB12.</title>
        <authorList>
            <consortium name="DOE Joint Genome Institute"/>
            <person name="Gaskell J."/>
            <person name="Kersten P."/>
            <person name="Larrondo L.F."/>
            <person name="Canessa P."/>
            <person name="Martinez D."/>
            <person name="Hibbett D."/>
            <person name="Schmoll M."/>
            <person name="Kubicek C.P."/>
            <person name="Martinez A.T."/>
            <person name="Yadav J."/>
            <person name="Master E."/>
            <person name="Magnuson J.K."/>
            <person name="James T."/>
            <person name="Yaver D."/>
            <person name="Berka R."/>
            <person name="Labutti K."/>
            <person name="Lipzen A."/>
            <person name="Aerts A."/>
            <person name="Barry K."/>
            <person name="Henrissat B."/>
            <person name="Blanchette R."/>
            <person name="Grigoriev I."/>
            <person name="Cullen D."/>
        </authorList>
    </citation>
    <scope>NUCLEOTIDE SEQUENCE [LARGE SCALE GENOMIC DNA]</scope>
    <source>
        <strain evidence="4 5">MAD-698-R-SB12</strain>
    </source>
</reference>
<dbReference type="SUPFAM" id="SSF48464">
    <property type="entry name" value="ENTH/VHS domain"/>
    <property type="match status" value="1"/>
</dbReference>
<dbReference type="GO" id="GO:0030479">
    <property type="term" value="C:actin cortical patch"/>
    <property type="evidence" value="ECO:0007669"/>
    <property type="project" value="TreeGrafter"/>
</dbReference>
<feature type="compositionally biased region" description="Basic and acidic residues" evidence="2">
    <location>
        <begin position="587"/>
        <end position="601"/>
    </location>
</feature>
<feature type="compositionally biased region" description="Basic and acidic residues" evidence="2">
    <location>
        <begin position="317"/>
        <end position="328"/>
    </location>
</feature>
<dbReference type="PROSITE" id="PS50179">
    <property type="entry name" value="VHS"/>
    <property type="match status" value="1"/>
</dbReference>
<dbReference type="GO" id="GO:0043130">
    <property type="term" value="F:ubiquitin binding"/>
    <property type="evidence" value="ECO:0007669"/>
    <property type="project" value="InterPro"/>
</dbReference>
<dbReference type="GO" id="GO:0051666">
    <property type="term" value="P:actin cortical patch localization"/>
    <property type="evidence" value="ECO:0007669"/>
    <property type="project" value="TreeGrafter"/>
</dbReference>
<feature type="compositionally biased region" description="Polar residues" evidence="2">
    <location>
        <begin position="515"/>
        <end position="536"/>
    </location>
</feature>
<feature type="domain" description="VHS" evidence="3">
    <location>
        <begin position="75"/>
        <end position="166"/>
    </location>
</feature>
<feature type="compositionally biased region" description="Basic and acidic residues" evidence="2">
    <location>
        <begin position="544"/>
        <end position="561"/>
    </location>
</feature>
<dbReference type="GO" id="GO:0035091">
    <property type="term" value="F:phosphatidylinositol binding"/>
    <property type="evidence" value="ECO:0007669"/>
    <property type="project" value="InterPro"/>
</dbReference>
<dbReference type="GO" id="GO:0006897">
    <property type="term" value="P:endocytosis"/>
    <property type="evidence" value="ECO:0007669"/>
    <property type="project" value="InterPro"/>
</dbReference>
<dbReference type="Gene3D" id="1.20.58.160">
    <property type="match status" value="1"/>
</dbReference>